<organism evidence="1 2">
    <name type="scientific">Seonamhaeicola sediminis</name>
    <dbReference type="NCBI Taxonomy" id="2528206"/>
    <lineage>
        <taxon>Bacteria</taxon>
        <taxon>Pseudomonadati</taxon>
        <taxon>Bacteroidota</taxon>
        <taxon>Flavobacteriia</taxon>
        <taxon>Flavobacteriales</taxon>
        <taxon>Flavobacteriaceae</taxon>
    </lineage>
</organism>
<reference evidence="1 2" key="1">
    <citation type="submission" date="2019-07" db="EMBL/GenBank/DDBJ databases">
        <title>Seonamhaeicola sp. W255 draft genome.</title>
        <authorList>
            <person name="Zhang X.-Y."/>
            <person name="Zhang R."/>
            <person name="Zhong Y.-L."/>
            <person name="Du Z.-J."/>
        </authorList>
    </citation>
    <scope>NUCLEOTIDE SEQUENCE [LARGE SCALE GENOMIC DNA]</scope>
    <source>
        <strain evidence="1 2">W255</strain>
    </source>
</reference>
<dbReference type="OrthoDB" id="1440845at2"/>
<dbReference type="EMBL" id="SMZJ02000001">
    <property type="protein sequence ID" value="TWO34708.1"/>
    <property type="molecule type" value="Genomic_DNA"/>
</dbReference>
<comment type="caution">
    <text evidence="1">The sequence shown here is derived from an EMBL/GenBank/DDBJ whole genome shotgun (WGS) entry which is preliminary data.</text>
</comment>
<dbReference type="Proteomes" id="UP000295814">
    <property type="component" value="Unassembled WGS sequence"/>
</dbReference>
<accession>A0A562YIW0</accession>
<evidence type="ECO:0000313" key="2">
    <source>
        <dbReference type="Proteomes" id="UP000295814"/>
    </source>
</evidence>
<keyword evidence="2" id="KW-1185">Reference proteome</keyword>
<sequence length="282" mass="34386">MLKQKDFSQFYFFNFNPWVKKEDLKDKIEHPFIFIESYMDNLNTYPYLNTFEKAQIIFNDIKDYQKAAYNCFELELNLLQENRIMYLNQIVNRLLKTQKDLRQLKRKEILNKHKPIHIVIHLLINSVKEILQSIFIAYHLELNNSNRETLSKWFYLKKAVVSFRLNKYPEDRRFERLYNEKLIKKGFISQLTNFATFKSLFEARQLENKINWIDRKSTLYYFIKLLLQYNAIKNPKNRHWEVASEFFLLKGESLLPKDFLNQKETMNKVKRKHLESFVKALV</sequence>
<dbReference type="AlphaFoldDB" id="A0A562YIW0"/>
<protein>
    <submittedName>
        <fullName evidence="1">Uncharacterized protein</fullName>
    </submittedName>
</protein>
<evidence type="ECO:0000313" key="1">
    <source>
        <dbReference type="EMBL" id="TWO34708.1"/>
    </source>
</evidence>
<dbReference type="RefSeq" id="WP_133354306.1">
    <property type="nucleotide sequence ID" value="NZ_SMZJ02000001.1"/>
</dbReference>
<proteinExistence type="predicted"/>
<name>A0A562YIW0_9FLAO</name>
<gene>
    <name evidence="1" type="ORF">E1J38_002290</name>
</gene>